<evidence type="ECO:0000313" key="1">
    <source>
        <dbReference type="EMBL" id="QDT62265.1"/>
    </source>
</evidence>
<proteinExistence type="predicted"/>
<organism evidence="1 2">
    <name type="scientific">Stieleria bergensis</name>
    <dbReference type="NCBI Taxonomy" id="2528025"/>
    <lineage>
        <taxon>Bacteria</taxon>
        <taxon>Pseudomonadati</taxon>
        <taxon>Planctomycetota</taxon>
        <taxon>Planctomycetia</taxon>
        <taxon>Pirellulales</taxon>
        <taxon>Pirellulaceae</taxon>
        <taxon>Stieleria</taxon>
    </lineage>
</organism>
<dbReference type="Proteomes" id="UP000315003">
    <property type="component" value="Chromosome"/>
</dbReference>
<dbReference type="AlphaFoldDB" id="A0A517T1K6"/>
<gene>
    <name evidence="1" type="ORF">SV7mr_48120</name>
</gene>
<sequence>MLQWLRGLAKQWNDWVGDKDKEDAIRKHLTNVGFHGHTAKLRNVRLVAVQRPGWLQIYRFEALARVQLPSGAAVDGPDPEPQYKHVFGLVRDDIRKSICDVKTFSRDDERRALFRQWAEGLIQLRGVHGLGVSN</sequence>
<dbReference type="OrthoDB" id="274356at2"/>
<dbReference type="RefSeq" id="WP_145276919.1">
    <property type="nucleotide sequence ID" value="NZ_CP036272.1"/>
</dbReference>
<keyword evidence="2" id="KW-1185">Reference proteome</keyword>
<accession>A0A517T1K6</accession>
<evidence type="ECO:0000313" key="2">
    <source>
        <dbReference type="Proteomes" id="UP000315003"/>
    </source>
</evidence>
<protein>
    <submittedName>
        <fullName evidence="1">Uncharacterized protein</fullName>
    </submittedName>
</protein>
<dbReference type="EMBL" id="CP036272">
    <property type="protein sequence ID" value="QDT62265.1"/>
    <property type="molecule type" value="Genomic_DNA"/>
</dbReference>
<name>A0A517T1K6_9BACT</name>
<reference evidence="1 2" key="1">
    <citation type="submission" date="2019-02" db="EMBL/GenBank/DDBJ databases">
        <title>Deep-cultivation of Planctomycetes and their phenomic and genomic characterization uncovers novel biology.</title>
        <authorList>
            <person name="Wiegand S."/>
            <person name="Jogler M."/>
            <person name="Boedeker C."/>
            <person name="Pinto D."/>
            <person name="Vollmers J."/>
            <person name="Rivas-Marin E."/>
            <person name="Kohn T."/>
            <person name="Peeters S.H."/>
            <person name="Heuer A."/>
            <person name="Rast P."/>
            <person name="Oberbeckmann S."/>
            <person name="Bunk B."/>
            <person name="Jeske O."/>
            <person name="Meyerdierks A."/>
            <person name="Storesund J.E."/>
            <person name="Kallscheuer N."/>
            <person name="Luecker S."/>
            <person name="Lage O.M."/>
            <person name="Pohl T."/>
            <person name="Merkel B.J."/>
            <person name="Hornburger P."/>
            <person name="Mueller R.-W."/>
            <person name="Bruemmer F."/>
            <person name="Labrenz M."/>
            <person name="Spormann A.M."/>
            <person name="Op den Camp H."/>
            <person name="Overmann J."/>
            <person name="Amann R."/>
            <person name="Jetten M.S.M."/>
            <person name="Mascher T."/>
            <person name="Medema M.H."/>
            <person name="Devos D.P."/>
            <person name="Kaster A.-K."/>
            <person name="Ovreas L."/>
            <person name="Rohde M."/>
            <person name="Galperin M.Y."/>
            <person name="Jogler C."/>
        </authorList>
    </citation>
    <scope>NUCLEOTIDE SEQUENCE [LARGE SCALE GENOMIC DNA]</scope>
    <source>
        <strain evidence="1 2">SV_7m_r</strain>
    </source>
</reference>